<dbReference type="InterPro" id="IPR029043">
    <property type="entry name" value="GcvT/YgfZ_C"/>
</dbReference>
<dbReference type="GO" id="GO:0005829">
    <property type="term" value="C:cytosol"/>
    <property type="evidence" value="ECO:0007669"/>
    <property type="project" value="TreeGrafter"/>
</dbReference>
<dbReference type="Gene3D" id="3.50.50.60">
    <property type="entry name" value="FAD/NAD(P)-binding domain"/>
    <property type="match status" value="2"/>
</dbReference>
<dbReference type="EMBL" id="FMZM01000011">
    <property type="protein sequence ID" value="SDD85072.1"/>
    <property type="molecule type" value="Genomic_DNA"/>
</dbReference>
<dbReference type="STRING" id="1045774.SAMN05421872_111191"/>
<dbReference type="AlphaFoldDB" id="A0A1G6Y450"/>
<sequence length="867" mass="92056">MSRRLDTGGSRIDRSRPVTVTVDGLEIEAYAGDTLASAMLAADLPLVGRGIYSGRPRGLVGVGAEEPNAWVQVLSRGGEPMVQATLLDVYDGLAVELLAGRGRLVAEPDSTRHDTLFSHWEVVVVGGGASGRRAAAAASPEGRVLLLDDGPAVAPLDGVTTWARTTATGLYGHGRLVAVERRTDGDRLHHLQCGRVVLATGAQERGLVFEDDDRPGVMLAGAAASYVERYGVLPGERAVVWVAHDPGLRAAVALADAGVEVLAVLDVRDRIAEPYADALSARDIPVHLGAEVTGTSGDDRLSRVHTSAGDLDADLLAVSGGRNPAVQLWSHPGGRTRWSDEVAGFVPVTGPGDRVTVVGAAAGEPAHRSYLPPATWFRSSTGDPERIFLDPHRDATLHDLQRAHTAGLTSVEHVKRFTTIGTGADQGRGAGVLTVGVLAQQLGRPVGEVGTTTYRPPYLPLSFGLLAGRNRGELSDPVRLSQLHDRVAHAPMEDVGQWKRPWYFPGAEESLDEAVAREVRAVRTGVGMMDASTLGKILLQGRDVGVLLDRVYTNLFSTLNVGKVRYGVMCGPDGMVVDDGTTARLSETEWLMSTTTGNAAAVLDALEEWHQTEWPELDVTMTSVTDQWSVVAVAGPLSRDVVAALAPELDCSASAFGFMEWRSTTVAGIPARVMRISFSGELAFELNVPSWWGAALWDAVAQAGAPYGITPYGTETMHVLRAEKGFPIVGQDTDGTVTPHDLGMSWAVSRKKVDFIGKRSLARADAQRPDRRHLVGLVPVDGVSRIVEGSQLVAHGADLTAFPVPMAGHVTSAYPAGHDGRPFALALLDAGRDRLGEVLDAVDDLVPVPVRVTGPVSYDVEGTRRDG</sequence>
<evidence type="ECO:0000256" key="1">
    <source>
        <dbReference type="ARBA" id="ARBA00008609"/>
    </source>
</evidence>
<dbReference type="Pfam" id="PF13510">
    <property type="entry name" value="Fer2_4"/>
    <property type="match status" value="1"/>
</dbReference>
<gene>
    <name evidence="7" type="ORF">SAMN05421872_111191</name>
</gene>
<feature type="domain" description="SoxA A3" evidence="6">
    <location>
        <begin position="385"/>
        <end position="469"/>
    </location>
</feature>
<organism evidence="7 8">
    <name type="scientific">Nocardioides lianchengensis</name>
    <dbReference type="NCBI Taxonomy" id="1045774"/>
    <lineage>
        <taxon>Bacteria</taxon>
        <taxon>Bacillati</taxon>
        <taxon>Actinomycetota</taxon>
        <taxon>Actinomycetes</taxon>
        <taxon>Propionibacteriales</taxon>
        <taxon>Nocardioidaceae</taxon>
        <taxon>Nocardioides</taxon>
    </lineage>
</organism>
<evidence type="ECO:0000313" key="7">
    <source>
        <dbReference type="EMBL" id="SDD85072.1"/>
    </source>
</evidence>
<dbReference type="Pfam" id="PF08669">
    <property type="entry name" value="GCV_T_C"/>
    <property type="match status" value="1"/>
</dbReference>
<proteinExistence type="inferred from homology"/>
<feature type="domain" description="Aminomethyltransferase C-terminal" evidence="5">
    <location>
        <begin position="772"/>
        <end position="859"/>
    </location>
</feature>
<dbReference type="InterPro" id="IPR027266">
    <property type="entry name" value="TrmE/GcvT-like"/>
</dbReference>
<dbReference type="InterPro" id="IPR006222">
    <property type="entry name" value="GCVT_N"/>
</dbReference>
<evidence type="ECO:0000259" key="3">
    <source>
        <dbReference type="Pfam" id="PF01571"/>
    </source>
</evidence>
<keyword evidence="8" id="KW-1185">Reference proteome</keyword>
<dbReference type="Gene3D" id="3.30.1360.120">
    <property type="entry name" value="Probable tRNA modification gtpase trme, domain 1"/>
    <property type="match status" value="1"/>
</dbReference>
<dbReference type="SUPFAM" id="SSF103025">
    <property type="entry name" value="Folate-binding domain"/>
    <property type="match status" value="1"/>
</dbReference>
<evidence type="ECO:0000259" key="6">
    <source>
        <dbReference type="Pfam" id="PF17806"/>
    </source>
</evidence>
<dbReference type="Pfam" id="PF01571">
    <property type="entry name" value="GCV_T"/>
    <property type="match status" value="1"/>
</dbReference>
<dbReference type="InterPro" id="IPR023753">
    <property type="entry name" value="FAD/NAD-binding_dom"/>
</dbReference>
<feature type="domain" description="FAD/NAD(P)-binding" evidence="4">
    <location>
        <begin position="163"/>
        <end position="328"/>
    </location>
</feature>
<keyword evidence="2" id="KW-0560">Oxidoreductase</keyword>
<dbReference type="InterPro" id="IPR041117">
    <property type="entry name" value="SoxA_A3"/>
</dbReference>
<evidence type="ECO:0000256" key="2">
    <source>
        <dbReference type="ARBA" id="ARBA00023002"/>
    </source>
</evidence>
<comment type="similarity">
    <text evidence="1">Belongs to the GcvT family.</text>
</comment>
<feature type="domain" description="GCVT N-terminal" evidence="3">
    <location>
        <begin position="488"/>
        <end position="752"/>
    </location>
</feature>
<dbReference type="GO" id="GO:0016491">
    <property type="term" value="F:oxidoreductase activity"/>
    <property type="evidence" value="ECO:0007669"/>
    <property type="project" value="UniProtKB-KW"/>
</dbReference>
<dbReference type="Pfam" id="PF17806">
    <property type="entry name" value="SO_alpha_A3"/>
    <property type="match status" value="1"/>
</dbReference>
<dbReference type="PANTHER" id="PTHR43757:SF2">
    <property type="entry name" value="AMINOMETHYLTRANSFERASE, MITOCHONDRIAL"/>
    <property type="match status" value="1"/>
</dbReference>
<accession>A0A1G6Y450</accession>
<protein>
    <submittedName>
        <fullName evidence="7">Sarcosine oxidase subunit alpha</fullName>
    </submittedName>
</protein>
<dbReference type="Pfam" id="PF07992">
    <property type="entry name" value="Pyr_redox_2"/>
    <property type="match status" value="1"/>
</dbReference>
<dbReference type="InterPro" id="IPR042204">
    <property type="entry name" value="2Fe-2S-bd_N"/>
</dbReference>
<dbReference type="InterPro" id="IPR028896">
    <property type="entry name" value="GcvT/YgfZ/DmdA"/>
</dbReference>
<reference evidence="7 8" key="1">
    <citation type="submission" date="2016-10" db="EMBL/GenBank/DDBJ databases">
        <authorList>
            <person name="de Groot N.N."/>
        </authorList>
    </citation>
    <scope>NUCLEOTIDE SEQUENCE [LARGE SCALE GENOMIC DNA]</scope>
    <source>
        <strain evidence="7 8">CGMCC 4.6858</strain>
    </source>
</reference>
<dbReference type="SUPFAM" id="SSF101790">
    <property type="entry name" value="Aminomethyltransferase beta-barrel domain"/>
    <property type="match status" value="1"/>
</dbReference>
<dbReference type="InterPro" id="IPR036188">
    <property type="entry name" value="FAD/NAD-bd_sf"/>
</dbReference>
<name>A0A1G6Y450_9ACTN</name>
<evidence type="ECO:0000259" key="5">
    <source>
        <dbReference type="Pfam" id="PF08669"/>
    </source>
</evidence>
<dbReference type="PANTHER" id="PTHR43757">
    <property type="entry name" value="AMINOMETHYLTRANSFERASE"/>
    <property type="match status" value="1"/>
</dbReference>
<dbReference type="Proteomes" id="UP000199034">
    <property type="component" value="Unassembled WGS sequence"/>
</dbReference>
<evidence type="ECO:0000313" key="8">
    <source>
        <dbReference type="Proteomes" id="UP000199034"/>
    </source>
</evidence>
<dbReference type="SUPFAM" id="SSF51905">
    <property type="entry name" value="FAD/NAD(P)-binding domain"/>
    <property type="match status" value="1"/>
</dbReference>
<dbReference type="InterPro" id="IPR013977">
    <property type="entry name" value="GcvT_C"/>
</dbReference>
<dbReference type="RefSeq" id="WP_170867160.1">
    <property type="nucleotide sequence ID" value="NZ_FMZM01000011.1"/>
</dbReference>
<evidence type="ECO:0000259" key="4">
    <source>
        <dbReference type="Pfam" id="PF07992"/>
    </source>
</evidence>
<dbReference type="Gene3D" id="3.10.20.440">
    <property type="entry name" value="2Fe-2S iron-sulphur cluster binding domain, sarcosine oxidase, alpha subunit, N-terminal domain"/>
    <property type="match status" value="1"/>
</dbReference>